<dbReference type="Proteomes" id="UP000515135">
    <property type="component" value="Unplaced"/>
</dbReference>
<dbReference type="RefSeq" id="XP_019636000.1">
    <property type="nucleotide sequence ID" value="XM_019780441.1"/>
</dbReference>
<keyword evidence="1" id="KW-1185">Reference proteome</keyword>
<dbReference type="InterPro" id="IPR051515">
    <property type="entry name" value="IRG"/>
</dbReference>
<dbReference type="PANTHER" id="PTHR32341:SF9">
    <property type="entry name" value="IMMUNITY-RELATED GTPASE FAMILY M PROTEIN"/>
    <property type="match status" value="1"/>
</dbReference>
<dbReference type="PANTHER" id="PTHR32341">
    <property type="entry name" value="INTERFERON-INDUCIBLE GTPASE"/>
    <property type="match status" value="1"/>
</dbReference>
<dbReference type="GeneID" id="109478726"/>
<gene>
    <name evidence="2" type="primary">LOC109478726</name>
</gene>
<organism evidence="1 2">
    <name type="scientific">Branchiostoma belcheri</name>
    <name type="common">Amphioxus</name>
    <dbReference type="NCBI Taxonomy" id="7741"/>
    <lineage>
        <taxon>Eukaryota</taxon>
        <taxon>Metazoa</taxon>
        <taxon>Chordata</taxon>
        <taxon>Cephalochordata</taxon>
        <taxon>Leptocardii</taxon>
        <taxon>Amphioxiformes</taxon>
        <taxon>Branchiostomatidae</taxon>
        <taxon>Branchiostoma</taxon>
    </lineage>
</organism>
<evidence type="ECO:0000313" key="1">
    <source>
        <dbReference type="Proteomes" id="UP000515135"/>
    </source>
</evidence>
<accession>A0A6P4Z3A3</accession>
<dbReference type="OrthoDB" id="422720at2759"/>
<sequence>MDDIFLISGNWNNVKQGAFDMARLRKAIIEPLNELQKQAFVMLCKDYSPGMIPTKSTLLKQMVWTQAVQSGALRPWAGLMVDTPVDLESIKESCDVYKRCFGLDEASLEDLAELSGINKECIRESVRRKLPICTSLLDTTDPLPQPNIRGLVGMMAKNGSTLMTLEVANYSFETTVNCGSLKGKAMHVVAYFLRKIITEQAECACALYEELFNTR</sequence>
<proteinExistence type="predicted"/>
<dbReference type="KEGG" id="bbel:109478726"/>
<name>A0A6P4Z3A3_BRABE</name>
<protein>
    <submittedName>
        <fullName evidence="2">Uncharacterized protein LOC109478726</fullName>
    </submittedName>
</protein>
<dbReference type="GO" id="GO:0005789">
    <property type="term" value="C:endoplasmic reticulum membrane"/>
    <property type="evidence" value="ECO:0007669"/>
    <property type="project" value="TreeGrafter"/>
</dbReference>
<dbReference type="GO" id="GO:0000045">
    <property type="term" value="P:autophagosome assembly"/>
    <property type="evidence" value="ECO:0007669"/>
    <property type="project" value="TreeGrafter"/>
</dbReference>
<dbReference type="GO" id="GO:0005525">
    <property type="term" value="F:GTP binding"/>
    <property type="evidence" value="ECO:0007669"/>
    <property type="project" value="InterPro"/>
</dbReference>
<reference evidence="2" key="1">
    <citation type="submission" date="2025-08" db="UniProtKB">
        <authorList>
            <consortium name="RefSeq"/>
        </authorList>
    </citation>
    <scope>IDENTIFICATION</scope>
    <source>
        <tissue evidence="2">Gonad</tissue>
    </source>
</reference>
<dbReference type="GO" id="GO:0035458">
    <property type="term" value="P:cellular response to interferon-beta"/>
    <property type="evidence" value="ECO:0007669"/>
    <property type="project" value="TreeGrafter"/>
</dbReference>
<evidence type="ECO:0000313" key="2">
    <source>
        <dbReference type="RefSeq" id="XP_019636000.1"/>
    </source>
</evidence>
<dbReference type="InterPro" id="IPR007743">
    <property type="entry name" value="Immunity-related_GTPase-like"/>
</dbReference>
<dbReference type="GO" id="GO:0003924">
    <property type="term" value="F:GTPase activity"/>
    <property type="evidence" value="ECO:0007669"/>
    <property type="project" value="TreeGrafter"/>
</dbReference>
<dbReference type="Pfam" id="PF05049">
    <property type="entry name" value="IIGP"/>
    <property type="match status" value="1"/>
</dbReference>
<dbReference type="GO" id="GO:0045087">
    <property type="term" value="P:innate immune response"/>
    <property type="evidence" value="ECO:0007669"/>
    <property type="project" value="TreeGrafter"/>
</dbReference>
<dbReference type="AlphaFoldDB" id="A0A6P4Z3A3"/>